<keyword evidence="3" id="KW-1185">Reference proteome</keyword>
<dbReference type="OrthoDB" id="2458346at2759"/>
<dbReference type="AlphaFoldDB" id="A0A2Z6QHF8"/>
<dbReference type="EMBL" id="BLAL01000257">
    <property type="protein sequence ID" value="GES97157.1"/>
    <property type="molecule type" value="Genomic_DNA"/>
</dbReference>
<name>A0A2Z6QHF8_9GLOM</name>
<sequence>MGCKRNKNKIHTQLFRSQSESASTISASEKGNTICYICDKHFICPCEREGYTNPKKCTCALASYSNTYPISRLLPTNDGCYLVHACSDSCAWQINEQSNAYYRSKNIIFKKADGCSYVPDRAIDAFKAFNKNLCHWADKKGNNFKAMIFDMMNNAIEEAQSFCDL</sequence>
<evidence type="ECO:0000313" key="2">
    <source>
        <dbReference type="EMBL" id="GES97157.1"/>
    </source>
</evidence>
<dbReference type="EMBL" id="BEXD01000706">
    <property type="protein sequence ID" value="GBB89600.1"/>
    <property type="molecule type" value="Genomic_DNA"/>
</dbReference>
<dbReference type="Proteomes" id="UP000615446">
    <property type="component" value="Unassembled WGS sequence"/>
</dbReference>
<comment type="caution">
    <text evidence="1">The sequence shown here is derived from an EMBL/GenBank/DDBJ whole genome shotgun (WGS) entry which is preliminary data.</text>
</comment>
<evidence type="ECO:0000313" key="3">
    <source>
        <dbReference type="Proteomes" id="UP000247702"/>
    </source>
</evidence>
<protein>
    <submittedName>
        <fullName evidence="1">Uncharacterized protein</fullName>
    </submittedName>
</protein>
<dbReference type="Proteomes" id="UP000247702">
    <property type="component" value="Unassembled WGS sequence"/>
</dbReference>
<proteinExistence type="predicted"/>
<evidence type="ECO:0000313" key="1">
    <source>
        <dbReference type="EMBL" id="GBB89600.1"/>
    </source>
</evidence>
<reference evidence="2" key="2">
    <citation type="submission" date="2019-10" db="EMBL/GenBank/DDBJ databases">
        <title>Conservation and host-specific expression of non-tandemly repeated heterogenous ribosome RNA gene in arbuscular mycorrhizal fungi.</title>
        <authorList>
            <person name="Maeda T."/>
            <person name="Kobayashi Y."/>
            <person name="Nakagawa T."/>
            <person name="Ezawa T."/>
            <person name="Yamaguchi K."/>
            <person name="Bino T."/>
            <person name="Nishimoto Y."/>
            <person name="Shigenobu S."/>
            <person name="Kawaguchi M."/>
        </authorList>
    </citation>
    <scope>NUCLEOTIDE SEQUENCE</scope>
    <source>
        <strain evidence="2">HR1</strain>
    </source>
</reference>
<organism evidence="1 3">
    <name type="scientific">Rhizophagus clarus</name>
    <dbReference type="NCBI Taxonomy" id="94130"/>
    <lineage>
        <taxon>Eukaryota</taxon>
        <taxon>Fungi</taxon>
        <taxon>Fungi incertae sedis</taxon>
        <taxon>Mucoromycota</taxon>
        <taxon>Glomeromycotina</taxon>
        <taxon>Glomeromycetes</taxon>
        <taxon>Glomerales</taxon>
        <taxon>Glomeraceae</taxon>
        <taxon>Rhizophagus</taxon>
    </lineage>
</organism>
<gene>
    <name evidence="2" type="ORF">RCL2_002374700</name>
    <name evidence="1" type="ORF">RclHR1_16330002</name>
</gene>
<reference evidence="1 3" key="1">
    <citation type="submission" date="2017-11" db="EMBL/GenBank/DDBJ databases">
        <title>The genome of Rhizophagus clarus HR1 reveals common genetic basis of auxotrophy among arbuscular mycorrhizal fungi.</title>
        <authorList>
            <person name="Kobayashi Y."/>
        </authorList>
    </citation>
    <scope>NUCLEOTIDE SEQUENCE [LARGE SCALE GENOMIC DNA]</scope>
    <source>
        <strain evidence="1 3">HR1</strain>
    </source>
</reference>
<accession>A0A2Z6QHF8</accession>